<dbReference type="Proteomes" id="UP001499863">
    <property type="component" value="Unassembled WGS sequence"/>
</dbReference>
<feature type="domain" description="AMP-dependent synthetase/ligase" evidence="2">
    <location>
        <begin position="469"/>
        <end position="573"/>
    </location>
</feature>
<feature type="region of interest" description="Disordered" evidence="1">
    <location>
        <begin position="575"/>
        <end position="597"/>
    </location>
</feature>
<protein>
    <recommendedName>
        <fullName evidence="6">AMP-binding protein</fullName>
    </recommendedName>
</protein>
<evidence type="ECO:0000313" key="4">
    <source>
        <dbReference type="EMBL" id="GAA1398010.1"/>
    </source>
</evidence>
<dbReference type="PANTHER" id="PTHR45527:SF1">
    <property type="entry name" value="FATTY ACID SYNTHASE"/>
    <property type="match status" value="1"/>
</dbReference>
<dbReference type="Pfam" id="PF00501">
    <property type="entry name" value="AMP-binding"/>
    <property type="match status" value="1"/>
</dbReference>
<evidence type="ECO:0000256" key="1">
    <source>
        <dbReference type="SAM" id="MobiDB-lite"/>
    </source>
</evidence>
<evidence type="ECO:0000313" key="5">
    <source>
        <dbReference type="Proteomes" id="UP001499863"/>
    </source>
</evidence>
<feature type="domain" description="Condensation" evidence="3">
    <location>
        <begin position="12"/>
        <end position="449"/>
    </location>
</feature>
<dbReference type="InterPro" id="IPR023213">
    <property type="entry name" value="CAT-like_dom_sf"/>
</dbReference>
<dbReference type="Pfam" id="PF00668">
    <property type="entry name" value="Condensation"/>
    <property type="match status" value="1"/>
</dbReference>
<name>A0ABN1Y4X1_9ACTN</name>
<proteinExistence type="predicted"/>
<evidence type="ECO:0000259" key="2">
    <source>
        <dbReference type="Pfam" id="PF00501"/>
    </source>
</evidence>
<evidence type="ECO:0008006" key="6">
    <source>
        <dbReference type="Google" id="ProtNLM"/>
    </source>
</evidence>
<gene>
    <name evidence="4" type="ORF">GCM10009639_36040</name>
</gene>
<organism evidence="4 5">
    <name type="scientific">Kitasatospora putterlickiae</name>
    <dbReference type="NCBI Taxonomy" id="221725"/>
    <lineage>
        <taxon>Bacteria</taxon>
        <taxon>Bacillati</taxon>
        <taxon>Actinomycetota</taxon>
        <taxon>Actinomycetes</taxon>
        <taxon>Kitasatosporales</taxon>
        <taxon>Streptomycetaceae</taxon>
        <taxon>Kitasatospora</taxon>
    </lineage>
</organism>
<dbReference type="Gene3D" id="3.40.50.980">
    <property type="match status" value="2"/>
</dbReference>
<dbReference type="Gene3D" id="3.30.559.30">
    <property type="entry name" value="Nonribosomal peptide synthetase, condensation domain"/>
    <property type="match status" value="1"/>
</dbReference>
<dbReference type="SUPFAM" id="SSF56801">
    <property type="entry name" value="Acetyl-CoA synthetase-like"/>
    <property type="match status" value="1"/>
</dbReference>
<reference evidence="4 5" key="1">
    <citation type="journal article" date="2019" name="Int. J. Syst. Evol. Microbiol.">
        <title>The Global Catalogue of Microorganisms (GCM) 10K type strain sequencing project: providing services to taxonomists for standard genome sequencing and annotation.</title>
        <authorList>
            <consortium name="The Broad Institute Genomics Platform"/>
            <consortium name="The Broad Institute Genome Sequencing Center for Infectious Disease"/>
            <person name="Wu L."/>
            <person name="Ma J."/>
        </authorList>
    </citation>
    <scope>NUCLEOTIDE SEQUENCE [LARGE SCALE GENOMIC DNA]</scope>
    <source>
        <strain evidence="4 5">JCM 12393</strain>
    </source>
</reference>
<dbReference type="CDD" id="cd19543">
    <property type="entry name" value="DCL_NRPS"/>
    <property type="match status" value="1"/>
</dbReference>
<dbReference type="RefSeq" id="WP_344336464.1">
    <property type="nucleotide sequence ID" value="NZ_BAAAKJ010000196.1"/>
</dbReference>
<evidence type="ECO:0000259" key="3">
    <source>
        <dbReference type="Pfam" id="PF00668"/>
    </source>
</evidence>
<dbReference type="Gene3D" id="3.30.559.10">
    <property type="entry name" value="Chloramphenicol acetyltransferase-like domain"/>
    <property type="match status" value="1"/>
</dbReference>
<keyword evidence="5" id="KW-1185">Reference proteome</keyword>
<dbReference type="InterPro" id="IPR000873">
    <property type="entry name" value="AMP-dep_synth/lig_dom"/>
</dbReference>
<dbReference type="EMBL" id="BAAAKJ010000196">
    <property type="protein sequence ID" value="GAA1398010.1"/>
    <property type="molecule type" value="Genomic_DNA"/>
</dbReference>
<accession>A0ABN1Y4X1</accession>
<dbReference type="InterPro" id="IPR001242">
    <property type="entry name" value="Condensation_dom"/>
</dbReference>
<comment type="caution">
    <text evidence="4">The sequence shown here is derived from an EMBL/GenBank/DDBJ whole genome shotgun (WGS) entry which is preliminary data.</text>
</comment>
<sequence length="597" mass="64593">MTTAAKRTPRIETVLPLTPVQEGLVFHAAYDEDGSALYNVQVVLDLEGPLDAAVLRRSVEAVVRRHPTLRASFRRRATGDTVQVVQSEVSPPWEEADLTAVADGDREAEVARVTREARTRPFDLATAPLARFTLVRRRPDRFRLVLTNHHAVLDGWSTGLLLRELFEAYGAGGDASALAPAVPLQDFFAWRARQDAPEARTAWRAALAGLEEATRVAPNADSRRAVPTGKELVTVPQEVTTALTERARLLGLTANTVVQGTWALLLSRLTGRDDVVFGTTVAGRAPELRDVEAMVGMLVNTVPVRVRIDPRETLTGLFARLQEEQSRLGAHQHLGLTEIQGLSDIDGDLFDSLVVFENYPLDRTVDSVAGVRVTGTESHNSIHYPLSLIAHPGETLVLCFGYRPDLLTGPEARRVADRFVHLLRGFAAGTPAAAVGDIDVLTAEERHRLVVGLNDTARPVPDRSVAELFAAQAAARPDSVAIRSGERTVTYRELDDRANLLAAELDRRGIGPETIVALAVPRSAAMVVALLAVLKSGAAYLPIDPDYPAERIAFMLADARPALIVTTAGLLERLDGSGPGTPRLLVDDTPTSEGNPQ</sequence>
<dbReference type="PANTHER" id="PTHR45527">
    <property type="entry name" value="NONRIBOSOMAL PEPTIDE SYNTHETASE"/>
    <property type="match status" value="1"/>
</dbReference>
<dbReference type="SUPFAM" id="SSF52777">
    <property type="entry name" value="CoA-dependent acyltransferases"/>
    <property type="match status" value="2"/>
</dbReference>